<accession>A0AAD7RM83</accession>
<dbReference type="AlphaFoldDB" id="A0AAD7RM83"/>
<comment type="caution">
    <text evidence="1">The sequence shown here is derived from an EMBL/GenBank/DDBJ whole genome shotgun (WGS) entry which is preliminary data.</text>
</comment>
<keyword evidence="2" id="KW-1185">Reference proteome</keyword>
<organism evidence="1 2">
    <name type="scientific">Aldrovandia affinis</name>
    <dbReference type="NCBI Taxonomy" id="143900"/>
    <lineage>
        <taxon>Eukaryota</taxon>
        <taxon>Metazoa</taxon>
        <taxon>Chordata</taxon>
        <taxon>Craniata</taxon>
        <taxon>Vertebrata</taxon>
        <taxon>Euteleostomi</taxon>
        <taxon>Actinopterygii</taxon>
        <taxon>Neopterygii</taxon>
        <taxon>Teleostei</taxon>
        <taxon>Notacanthiformes</taxon>
        <taxon>Halosauridae</taxon>
        <taxon>Aldrovandia</taxon>
    </lineage>
</organism>
<dbReference type="EMBL" id="JAINUG010000223">
    <property type="protein sequence ID" value="KAJ8386764.1"/>
    <property type="molecule type" value="Genomic_DNA"/>
</dbReference>
<name>A0AAD7RM83_9TELE</name>
<sequence length="91" mass="9107">MRGAGSGAVAVATVSVIVVRGEAGYRGDVHCQSVSVNGATWRGVSGAVRTGGVQVLTARRTVGGGRTRAAAAGFTREAIAPSANKRQDPEA</sequence>
<evidence type="ECO:0000313" key="1">
    <source>
        <dbReference type="EMBL" id="KAJ8386764.1"/>
    </source>
</evidence>
<protein>
    <submittedName>
        <fullName evidence="1">Uncharacterized protein</fullName>
    </submittedName>
</protein>
<dbReference type="Proteomes" id="UP001221898">
    <property type="component" value="Unassembled WGS sequence"/>
</dbReference>
<gene>
    <name evidence="1" type="ORF">AAFF_G00167130</name>
</gene>
<proteinExistence type="predicted"/>
<evidence type="ECO:0000313" key="2">
    <source>
        <dbReference type="Proteomes" id="UP001221898"/>
    </source>
</evidence>
<reference evidence="1" key="1">
    <citation type="journal article" date="2023" name="Science">
        <title>Genome structures resolve the early diversification of teleost fishes.</title>
        <authorList>
            <person name="Parey E."/>
            <person name="Louis A."/>
            <person name="Montfort J."/>
            <person name="Bouchez O."/>
            <person name="Roques C."/>
            <person name="Iampietro C."/>
            <person name="Lluch J."/>
            <person name="Castinel A."/>
            <person name="Donnadieu C."/>
            <person name="Desvignes T."/>
            <person name="Floi Bucao C."/>
            <person name="Jouanno E."/>
            <person name="Wen M."/>
            <person name="Mejri S."/>
            <person name="Dirks R."/>
            <person name="Jansen H."/>
            <person name="Henkel C."/>
            <person name="Chen W.J."/>
            <person name="Zahm M."/>
            <person name="Cabau C."/>
            <person name="Klopp C."/>
            <person name="Thompson A.W."/>
            <person name="Robinson-Rechavi M."/>
            <person name="Braasch I."/>
            <person name="Lecointre G."/>
            <person name="Bobe J."/>
            <person name="Postlethwait J.H."/>
            <person name="Berthelot C."/>
            <person name="Roest Crollius H."/>
            <person name="Guiguen Y."/>
        </authorList>
    </citation>
    <scope>NUCLEOTIDE SEQUENCE</scope>
    <source>
        <strain evidence="1">NC1722</strain>
    </source>
</reference>